<comment type="caution">
    <text evidence="2">The sequence shown here is derived from an EMBL/GenBank/DDBJ whole genome shotgun (WGS) entry which is preliminary data.</text>
</comment>
<gene>
    <name evidence="2" type="ORF">Salmuc_01161</name>
</gene>
<dbReference type="RefSeq" id="WP_020041663.1">
    <property type="nucleotide sequence ID" value="NZ_KE557289.1"/>
</dbReference>
<feature type="region of interest" description="Disordered" evidence="1">
    <location>
        <begin position="1"/>
        <end position="22"/>
    </location>
</feature>
<name>S9Q304_9RHOB</name>
<proteinExistence type="predicted"/>
<sequence>MGDNQEITPQSEGWAPAGHDMMDGITRWERDGDLLVVGMGDALSSGEVTGHAAGRVRLYRYSEPARHFDRIEDALRAANEPRRAFKVQFSLIPAAVKRKS</sequence>
<organism evidence="2 3">
    <name type="scientific">Salipiger mucosus DSM 16094</name>
    <dbReference type="NCBI Taxonomy" id="1123237"/>
    <lineage>
        <taxon>Bacteria</taxon>
        <taxon>Pseudomonadati</taxon>
        <taxon>Pseudomonadota</taxon>
        <taxon>Alphaproteobacteria</taxon>
        <taxon>Rhodobacterales</taxon>
        <taxon>Roseobacteraceae</taxon>
        <taxon>Salipiger</taxon>
    </lineage>
</organism>
<accession>S9Q304</accession>
<dbReference type="HOGENOM" id="CLU_2304031_0_0_5"/>
<feature type="compositionally biased region" description="Polar residues" evidence="1">
    <location>
        <begin position="1"/>
        <end position="11"/>
    </location>
</feature>
<dbReference type="EMBL" id="APVH01000069">
    <property type="protein sequence ID" value="EPX75696.1"/>
    <property type="molecule type" value="Genomic_DNA"/>
</dbReference>
<dbReference type="AlphaFoldDB" id="S9Q304"/>
<protein>
    <submittedName>
        <fullName evidence="2">Uncharacterized protein</fullName>
    </submittedName>
</protein>
<evidence type="ECO:0000313" key="3">
    <source>
        <dbReference type="Proteomes" id="UP000015347"/>
    </source>
</evidence>
<evidence type="ECO:0000256" key="1">
    <source>
        <dbReference type="SAM" id="MobiDB-lite"/>
    </source>
</evidence>
<evidence type="ECO:0000313" key="2">
    <source>
        <dbReference type="EMBL" id="EPX75696.1"/>
    </source>
</evidence>
<reference evidence="3" key="1">
    <citation type="journal article" date="2014" name="Stand. Genomic Sci.">
        <title>Genome sequence of the exopolysaccharide-producing Salipiger mucosus type strain (DSM 16094(T)), a moderately halophilic member of the Roseobacter clade.</title>
        <authorList>
            <person name="Riedel T."/>
            <person name="Spring S."/>
            <person name="Fiebig A."/>
            <person name="Petersen J."/>
            <person name="Kyrpides N.C."/>
            <person name="Goker M."/>
            <person name="Klenk H.P."/>
        </authorList>
    </citation>
    <scope>NUCLEOTIDE SEQUENCE [LARGE SCALE GENOMIC DNA]</scope>
    <source>
        <strain evidence="3">DSM 16094</strain>
    </source>
</reference>
<keyword evidence="3" id="KW-1185">Reference proteome</keyword>
<dbReference type="Proteomes" id="UP000015347">
    <property type="component" value="Unassembled WGS sequence"/>
</dbReference>
<dbReference type="OrthoDB" id="7583701at2"/>